<protein>
    <recommendedName>
        <fullName evidence="3">Peptidase C39 domain-containing protein</fullName>
    </recommendedName>
</protein>
<name>A0A516SE43_9NEIS</name>
<evidence type="ECO:0008006" key="3">
    <source>
        <dbReference type="Google" id="ProtNLM"/>
    </source>
</evidence>
<sequence length="277" mass="29891">MVGIIANNTSRNVYMDAQGHGASPAGLTRLNGSSYEVEQCREQGENSAYLGGVKGTARDLAPKQLKSTAVDATQSRKYPPMSLCDTMCKRSWGENDLFSDDEIIAKSDIIKQVVISNEYHEVPVLYTAHGKPIIQQQAARGCTAAVTAMLIMEHGKEPDVGALVSRNLGNSDLQACDIKKAGLLPIKNTVKDLKELKTAIDENGPAIVVLHDKLGGHVVVADDVSADLAEVRLRDPHHGWEITVGVDAFIAEWEITNPMTGDFILGTSKEIMQVQAA</sequence>
<dbReference type="KEGG" id="cari:FNU76_07895"/>
<evidence type="ECO:0000313" key="1">
    <source>
        <dbReference type="EMBL" id="QDQ26288.1"/>
    </source>
</evidence>
<reference evidence="2" key="1">
    <citation type="submission" date="2019-07" db="EMBL/GenBank/DDBJ databases">
        <title>Chitinimonas sp. nov., isolated from Ny-Alesund, arctica soil.</title>
        <authorList>
            <person name="Xu Q."/>
            <person name="Peng F."/>
        </authorList>
    </citation>
    <scope>NUCLEOTIDE SEQUENCE [LARGE SCALE GENOMIC DNA]</scope>
    <source>
        <strain evidence="2">R3-44</strain>
    </source>
</reference>
<keyword evidence="2" id="KW-1185">Reference proteome</keyword>
<dbReference type="EMBL" id="CP041730">
    <property type="protein sequence ID" value="QDQ26288.1"/>
    <property type="molecule type" value="Genomic_DNA"/>
</dbReference>
<dbReference type="RefSeq" id="WP_144277687.1">
    <property type="nucleotide sequence ID" value="NZ_CP041730.1"/>
</dbReference>
<organism evidence="1 2">
    <name type="scientific">Chitinimonas arctica</name>
    <dbReference type="NCBI Taxonomy" id="2594795"/>
    <lineage>
        <taxon>Bacteria</taxon>
        <taxon>Pseudomonadati</taxon>
        <taxon>Pseudomonadota</taxon>
        <taxon>Betaproteobacteria</taxon>
        <taxon>Neisseriales</taxon>
        <taxon>Chitinibacteraceae</taxon>
        <taxon>Chitinimonas</taxon>
    </lineage>
</organism>
<dbReference type="Proteomes" id="UP000317550">
    <property type="component" value="Chromosome"/>
</dbReference>
<dbReference type="InterPro" id="IPR022118">
    <property type="entry name" value="Peptidase_C70_AvrRpt2"/>
</dbReference>
<accession>A0A516SE43</accession>
<gene>
    <name evidence="1" type="ORF">FNU76_07895</name>
</gene>
<dbReference type="Pfam" id="PF12385">
    <property type="entry name" value="Peptidase_C70"/>
    <property type="match status" value="1"/>
</dbReference>
<dbReference type="AlphaFoldDB" id="A0A516SE43"/>
<evidence type="ECO:0000313" key="2">
    <source>
        <dbReference type="Proteomes" id="UP000317550"/>
    </source>
</evidence>
<proteinExistence type="predicted"/>
<dbReference type="OrthoDB" id="9256249at2"/>